<gene>
    <name evidence="1" type="ORF">NPIL_598661</name>
</gene>
<keyword evidence="2" id="KW-1185">Reference proteome</keyword>
<name>A0A8X6N5V0_NEPPI</name>
<evidence type="ECO:0000313" key="2">
    <source>
        <dbReference type="Proteomes" id="UP000887013"/>
    </source>
</evidence>
<reference evidence="1" key="1">
    <citation type="submission" date="2020-08" db="EMBL/GenBank/DDBJ databases">
        <title>Multicomponent nature underlies the extraordinary mechanical properties of spider dragline silk.</title>
        <authorList>
            <person name="Kono N."/>
            <person name="Nakamura H."/>
            <person name="Mori M."/>
            <person name="Yoshida Y."/>
            <person name="Ohtoshi R."/>
            <person name="Malay A.D."/>
            <person name="Moran D.A.P."/>
            <person name="Tomita M."/>
            <person name="Numata K."/>
            <person name="Arakawa K."/>
        </authorList>
    </citation>
    <scope>NUCLEOTIDE SEQUENCE</scope>
</reference>
<organism evidence="1 2">
    <name type="scientific">Nephila pilipes</name>
    <name type="common">Giant wood spider</name>
    <name type="synonym">Nephila maculata</name>
    <dbReference type="NCBI Taxonomy" id="299642"/>
    <lineage>
        <taxon>Eukaryota</taxon>
        <taxon>Metazoa</taxon>
        <taxon>Ecdysozoa</taxon>
        <taxon>Arthropoda</taxon>
        <taxon>Chelicerata</taxon>
        <taxon>Arachnida</taxon>
        <taxon>Araneae</taxon>
        <taxon>Araneomorphae</taxon>
        <taxon>Entelegynae</taxon>
        <taxon>Araneoidea</taxon>
        <taxon>Nephilidae</taxon>
        <taxon>Nephila</taxon>
    </lineage>
</organism>
<accession>A0A8X6N5V0</accession>
<protein>
    <submittedName>
        <fullName evidence="1">Uncharacterized protein</fullName>
    </submittedName>
</protein>
<proteinExistence type="predicted"/>
<dbReference type="EMBL" id="BMAW01100526">
    <property type="protein sequence ID" value="GFS95357.1"/>
    <property type="molecule type" value="Genomic_DNA"/>
</dbReference>
<dbReference type="Proteomes" id="UP000887013">
    <property type="component" value="Unassembled WGS sequence"/>
</dbReference>
<sequence length="99" mass="11310">MFPPSFSSDSKEKPLSFRSTNFQEKRDVILKPGKGTKHRLYTFDLLPEASKAFLNSFSFFSNFSPLQTGCTVKTLVEEPFRCSKNPISGFQFVRKVADF</sequence>
<evidence type="ECO:0000313" key="1">
    <source>
        <dbReference type="EMBL" id="GFS95357.1"/>
    </source>
</evidence>
<comment type="caution">
    <text evidence="1">The sequence shown here is derived from an EMBL/GenBank/DDBJ whole genome shotgun (WGS) entry which is preliminary data.</text>
</comment>
<dbReference type="AlphaFoldDB" id="A0A8X6N5V0"/>